<dbReference type="AlphaFoldDB" id="A0AAW6AI90"/>
<dbReference type="RefSeq" id="WP_195520556.1">
    <property type="nucleotide sequence ID" value="NZ_JADNPG010000003.1"/>
</dbReference>
<organism evidence="2 3">
    <name type="scientific">Collinsella aerofaciens</name>
    <dbReference type="NCBI Taxonomy" id="74426"/>
    <lineage>
        <taxon>Bacteria</taxon>
        <taxon>Bacillati</taxon>
        <taxon>Actinomycetota</taxon>
        <taxon>Coriobacteriia</taxon>
        <taxon>Coriobacteriales</taxon>
        <taxon>Coriobacteriaceae</taxon>
        <taxon>Collinsella</taxon>
    </lineage>
</organism>
<proteinExistence type="predicted"/>
<sequence length="109" mass="12713">MADNHREPPSAQEYRGAARPQVQEIDEMTVMWDVQERNCAVCGRIFIPQAPKAKYCSEECRRKHEQDRAREARRKGAKPKRDRVDRYLAGSGAVHDEIMAIRREVAMRF</sequence>
<feature type="region of interest" description="Disordered" evidence="1">
    <location>
        <begin position="62"/>
        <end position="83"/>
    </location>
</feature>
<evidence type="ECO:0000313" key="2">
    <source>
        <dbReference type="EMBL" id="MDB1838198.1"/>
    </source>
</evidence>
<evidence type="ECO:0000313" key="3">
    <source>
        <dbReference type="Proteomes" id="UP001212741"/>
    </source>
</evidence>
<dbReference type="EMBL" id="JAQLEC010000002">
    <property type="protein sequence ID" value="MDB1838198.1"/>
    <property type="molecule type" value="Genomic_DNA"/>
</dbReference>
<feature type="compositionally biased region" description="Basic residues" evidence="1">
    <location>
        <begin position="71"/>
        <end position="81"/>
    </location>
</feature>
<comment type="caution">
    <text evidence="2">The sequence shown here is derived from an EMBL/GenBank/DDBJ whole genome shotgun (WGS) entry which is preliminary data.</text>
</comment>
<accession>A0AAW6AI90</accession>
<gene>
    <name evidence="2" type="ORF">PMW86_01115</name>
</gene>
<dbReference type="Proteomes" id="UP001212741">
    <property type="component" value="Unassembled WGS sequence"/>
</dbReference>
<reference evidence="2" key="1">
    <citation type="submission" date="2023-01" db="EMBL/GenBank/DDBJ databases">
        <title>Human gut microbiome strain richness.</title>
        <authorList>
            <person name="Chen-Liaw A."/>
        </authorList>
    </citation>
    <scope>NUCLEOTIDE SEQUENCE</scope>
    <source>
        <strain evidence="2">D54st1_D6_D54t1_190329</strain>
    </source>
</reference>
<evidence type="ECO:0008006" key="4">
    <source>
        <dbReference type="Google" id="ProtNLM"/>
    </source>
</evidence>
<evidence type="ECO:0000256" key="1">
    <source>
        <dbReference type="SAM" id="MobiDB-lite"/>
    </source>
</evidence>
<name>A0AAW6AI90_9ACTN</name>
<feature type="region of interest" description="Disordered" evidence="1">
    <location>
        <begin position="1"/>
        <end position="20"/>
    </location>
</feature>
<protein>
    <recommendedName>
        <fullName evidence="4">DUF2116 family Zn-ribbon domain-containing protein</fullName>
    </recommendedName>
</protein>